<evidence type="ECO:0000256" key="1">
    <source>
        <dbReference type="SAM" id="MobiDB-lite"/>
    </source>
</evidence>
<comment type="caution">
    <text evidence="3">The sequence shown here is derived from an EMBL/GenBank/DDBJ whole genome shotgun (WGS) entry which is preliminary data.</text>
</comment>
<keyword evidence="2" id="KW-0812">Transmembrane</keyword>
<gene>
    <name evidence="3" type="ORF">A1Q1_06725</name>
</gene>
<evidence type="ECO:0000313" key="4">
    <source>
        <dbReference type="Proteomes" id="UP000002748"/>
    </source>
</evidence>
<dbReference type="Proteomes" id="UP000002748">
    <property type="component" value="Unassembled WGS sequence"/>
</dbReference>
<feature type="transmembrane region" description="Helical" evidence="2">
    <location>
        <begin position="168"/>
        <end position="190"/>
    </location>
</feature>
<keyword evidence="2" id="KW-0472">Membrane</keyword>
<dbReference type="HOGENOM" id="CLU_1204714_0_0_1"/>
<evidence type="ECO:0000256" key="2">
    <source>
        <dbReference type="SAM" id="Phobius"/>
    </source>
</evidence>
<dbReference type="RefSeq" id="XP_014183249.1">
    <property type="nucleotide sequence ID" value="XM_014327774.1"/>
</dbReference>
<sequence length="237" mass="25056">MGLPHSAHAAVVLFMTLTGFILSILIVFSGPFVPGIWFVRTESAGQFTTFGVYGTCNETACTRRRGGYEVSGEAVANRAMTGPMVMPGLHSRATLHTAGIGERRAGSASGREPSYSPRRDGGYSRSLVTRSLVKAPVVLIGFTTWIISVVGWSIVLRASHIEGGSGKLGPAIWMGLASVLASLIAMVLGVPTDAGPGTVDMNPPSMLQPEAGRMAGAALAPRDGYWHYKHTTRIVEE</sequence>
<feature type="transmembrane region" description="Helical" evidence="2">
    <location>
        <begin position="135"/>
        <end position="156"/>
    </location>
</feature>
<evidence type="ECO:0000313" key="3">
    <source>
        <dbReference type="EMBL" id="EJT52012.1"/>
    </source>
</evidence>
<name>J6F9W1_TRIAS</name>
<feature type="transmembrane region" description="Helical" evidence="2">
    <location>
        <begin position="7"/>
        <end position="28"/>
    </location>
</feature>
<dbReference type="VEuPathDB" id="FungiDB:A1Q1_06725"/>
<accession>J6F9W1</accession>
<keyword evidence="2" id="KW-1133">Transmembrane helix</keyword>
<dbReference type="EMBL" id="ALBS01000037">
    <property type="protein sequence ID" value="EJT52012.1"/>
    <property type="molecule type" value="Genomic_DNA"/>
</dbReference>
<dbReference type="KEGG" id="tasa:A1Q1_06725"/>
<dbReference type="OrthoDB" id="2589196at2759"/>
<dbReference type="GeneID" id="25990237"/>
<protein>
    <submittedName>
        <fullName evidence="3">Uncharacterized protein</fullName>
    </submittedName>
</protein>
<reference evidence="3 4" key="1">
    <citation type="journal article" date="2012" name="Eukaryot. Cell">
        <title>Draft genome sequence of CBS 2479, the standard type strain of Trichosporon asahii.</title>
        <authorList>
            <person name="Yang R.Y."/>
            <person name="Li H.T."/>
            <person name="Zhu H."/>
            <person name="Zhou G.P."/>
            <person name="Wang M."/>
            <person name="Wang L."/>
        </authorList>
    </citation>
    <scope>NUCLEOTIDE SEQUENCE [LARGE SCALE GENOMIC DNA]</scope>
    <source>
        <strain evidence="4">ATCC 90039 / CBS 2479 / JCM 2466 / KCTC 7840 / NCYC 2677 / UAMH 7654</strain>
    </source>
</reference>
<feature type="region of interest" description="Disordered" evidence="1">
    <location>
        <begin position="101"/>
        <end position="123"/>
    </location>
</feature>
<organism evidence="3 4">
    <name type="scientific">Trichosporon asahii var. asahii (strain ATCC 90039 / CBS 2479 / JCM 2466 / KCTC 7840 / NBRC 103889/ NCYC 2677 / UAMH 7654)</name>
    <name type="common">Yeast</name>
    <dbReference type="NCBI Taxonomy" id="1186058"/>
    <lineage>
        <taxon>Eukaryota</taxon>
        <taxon>Fungi</taxon>
        <taxon>Dikarya</taxon>
        <taxon>Basidiomycota</taxon>
        <taxon>Agaricomycotina</taxon>
        <taxon>Tremellomycetes</taxon>
        <taxon>Trichosporonales</taxon>
        <taxon>Trichosporonaceae</taxon>
        <taxon>Trichosporon</taxon>
    </lineage>
</organism>
<proteinExistence type="predicted"/>
<dbReference type="AlphaFoldDB" id="J6F9W1"/>